<dbReference type="Gene3D" id="1.10.730.10">
    <property type="entry name" value="Isoleucyl-tRNA Synthetase, Domain 1"/>
    <property type="match status" value="1"/>
</dbReference>
<dbReference type="PANTHER" id="PTHR11956">
    <property type="entry name" value="ARGINYL-TRNA SYNTHETASE"/>
    <property type="match status" value="1"/>
</dbReference>
<evidence type="ECO:0000259" key="11">
    <source>
        <dbReference type="SMART" id="SM00836"/>
    </source>
</evidence>
<dbReference type="InterPro" id="IPR036695">
    <property type="entry name" value="Arg-tRNA-synth_N_sf"/>
</dbReference>
<feature type="domain" description="Arginyl tRNA synthetase N-terminal" evidence="12">
    <location>
        <begin position="16"/>
        <end position="107"/>
    </location>
</feature>
<keyword evidence="2 9" id="KW-0963">Cytoplasm</keyword>
<evidence type="ECO:0000256" key="4">
    <source>
        <dbReference type="ARBA" id="ARBA00022741"/>
    </source>
</evidence>
<keyword evidence="14" id="KW-1185">Reference proteome</keyword>
<sequence length="568" mass="62208">MPSYDTIAKLGLVNPETLSEALAHILHAAIEAGEIDLPADAVPEAPRVERPKSRDHGDWATNIAMQLGKRAGMNPRQFAEVLAPKLQAFDGIANVEIAGPGFINITLDAAAAGDLARIIVEAGEEFGRNDQAAGDVINLEFVSANPTGPLHIGHTRWAALGDAISRLLRASGAQVTNEYYINDYGAQLETFASSVWARMHGNDVPEGGYPGKYVHEIAETILAEDPSIKDKTYEEALTQLRTRAYELQLADIQETLDDFAVHFDVWFSESALHEGGAVEDALQRLKAQGHTFEDDGAFWLRTTDFGDDKDRVLIKADNKPTYFAGDAAYYLSKKDRGFAQKIYLLGADHHGYVNRLRALAACAGDDMDENIEILIGQLISVDGARLSKRAGNIIELKDLIEWLGVDALRYSLARYPNDSPMEIDPDLLRAQTNDNPVFYVQYAHARSRSAARTADAQGVLRETETFDAAALDHPTEEELLAKLAQFPAIVGNAAKHRQPHRVARHLESIAAAYHAWYAAARIVPAPHHDGTKPVPQTVNYSRRWLNDATTQVLANGLGLLGVSAPEKM</sequence>
<dbReference type="Pfam" id="PF00750">
    <property type="entry name" value="tRNA-synt_1d"/>
    <property type="match status" value="1"/>
</dbReference>
<dbReference type="PANTHER" id="PTHR11956:SF5">
    <property type="entry name" value="ARGININE--TRNA LIGASE, CYTOPLASMIC"/>
    <property type="match status" value="1"/>
</dbReference>
<dbReference type="PROSITE" id="PS00178">
    <property type="entry name" value="AA_TRNA_LIGASE_I"/>
    <property type="match status" value="1"/>
</dbReference>
<dbReference type="InterPro" id="IPR001412">
    <property type="entry name" value="aa-tRNA-synth_I_CS"/>
</dbReference>
<keyword evidence="5 9" id="KW-0067">ATP-binding</keyword>
<feature type="domain" description="DALR anticodon binding" evidence="11">
    <location>
        <begin position="440"/>
        <end position="568"/>
    </location>
</feature>
<dbReference type="EMBL" id="BAAAMN010000013">
    <property type="protein sequence ID" value="GAA2030368.1"/>
    <property type="molecule type" value="Genomic_DNA"/>
</dbReference>
<dbReference type="SUPFAM" id="SSF47323">
    <property type="entry name" value="Anticodon-binding domain of a subclass of class I aminoacyl-tRNA synthetases"/>
    <property type="match status" value="1"/>
</dbReference>
<dbReference type="CDD" id="cd00671">
    <property type="entry name" value="ArgRS_core"/>
    <property type="match status" value="1"/>
</dbReference>
<reference evidence="14" key="1">
    <citation type="journal article" date="2019" name="Int. J. Syst. Evol. Microbiol.">
        <title>The Global Catalogue of Microorganisms (GCM) 10K type strain sequencing project: providing services to taxonomists for standard genome sequencing and annotation.</title>
        <authorList>
            <consortium name="The Broad Institute Genomics Platform"/>
            <consortium name="The Broad Institute Genome Sequencing Center for Infectious Disease"/>
            <person name="Wu L."/>
            <person name="Ma J."/>
        </authorList>
    </citation>
    <scope>NUCLEOTIDE SEQUENCE [LARGE SCALE GENOMIC DNA]</scope>
    <source>
        <strain evidence="14">JCM 13595</strain>
    </source>
</reference>
<comment type="subcellular location">
    <subcellularLocation>
        <location evidence="9">Cytoplasm</location>
    </subcellularLocation>
</comment>
<dbReference type="Gene3D" id="3.40.50.620">
    <property type="entry name" value="HUPs"/>
    <property type="match status" value="1"/>
</dbReference>
<dbReference type="GO" id="GO:0016874">
    <property type="term" value="F:ligase activity"/>
    <property type="evidence" value="ECO:0007669"/>
    <property type="project" value="UniProtKB-KW"/>
</dbReference>
<organism evidence="13 14">
    <name type="scientific">Yaniella flava</name>
    <dbReference type="NCBI Taxonomy" id="287930"/>
    <lineage>
        <taxon>Bacteria</taxon>
        <taxon>Bacillati</taxon>
        <taxon>Actinomycetota</taxon>
        <taxon>Actinomycetes</taxon>
        <taxon>Micrococcales</taxon>
        <taxon>Micrococcaceae</taxon>
        <taxon>Yaniella</taxon>
    </lineage>
</organism>
<keyword evidence="7 9" id="KW-0030">Aminoacyl-tRNA synthetase</keyword>
<dbReference type="SUPFAM" id="SSF55190">
    <property type="entry name" value="Arginyl-tRNA synthetase (ArgRS), N-terminal 'additional' domain"/>
    <property type="match status" value="1"/>
</dbReference>
<keyword evidence="4 9" id="KW-0547">Nucleotide-binding</keyword>
<evidence type="ECO:0000256" key="7">
    <source>
        <dbReference type="ARBA" id="ARBA00023146"/>
    </source>
</evidence>
<evidence type="ECO:0000256" key="9">
    <source>
        <dbReference type="HAMAP-Rule" id="MF_00123"/>
    </source>
</evidence>
<evidence type="ECO:0000313" key="14">
    <source>
        <dbReference type="Proteomes" id="UP001501461"/>
    </source>
</evidence>
<evidence type="ECO:0000256" key="3">
    <source>
        <dbReference type="ARBA" id="ARBA00022598"/>
    </source>
</evidence>
<dbReference type="SUPFAM" id="SSF52374">
    <property type="entry name" value="Nucleotidylyl transferase"/>
    <property type="match status" value="1"/>
</dbReference>
<evidence type="ECO:0000256" key="6">
    <source>
        <dbReference type="ARBA" id="ARBA00022917"/>
    </source>
</evidence>
<evidence type="ECO:0000256" key="5">
    <source>
        <dbReference type="ARBA" id="ARBA00022840"/>
    </source>
</evidence>
<dbReference type="PRINTS" id="PR01038">
    <property type="entry name" value="TRNASYNTHARG"/>
</dbReference>
<feature type="short sequence motif" description="'HIGH' region" evidence="9">
    <location>
        <begin position="144"/>
        <end position="154"/>
    </location>
</feature>
<evidence type="ECO:0000256" key="8">
    <source>
        <dbReference type="ARBA" id="ARBA00049339"/>
    </source>
</evidence>
<evidence type="ECO:0000256" key="2">
    <source>
        <dbReference type="ARBA" id="ARBA00022490"/>
    </source>
</evidence>
<evidence type="ECO:0000256" key="1">
    <source>
        <dbReference type="ARBA" id="ARBA00005594"/>
    </source>
</evidence>
<dbReference type="InterPro" id="IPR005148">
    <property type="entry name" value="Arg-tRNA-synth_N"/>
</dbReference>
<comment type="similarity">
    <text evidence="1 9 10">Belongs to the class-I aminoacyl-tRNA synthetase family.</text>
</comment>
<accession>A0ABP5FRU6</accession>
<dbReference type="Pfam" id="PF03485">
    <property type="entry name" value="Arg_tRNA_synt_N"/>
    <property type="match status" value="1"/>
</dbReference>
<dbReference type="InterPro" id="IPR014729">
    <property type="entry name" value="Rossmann-like_a/b/a_fold"/>
</dbReference>
<evidence type="ECO:0000259" key="12">
    <source>
        <dbReference type="SMART" id="SM01016"/>
    </source>
</evidence>
<dbReference type="Gene3D" id="3.30.1360.70">
    <property type="entry name" value="Arginyl tRNA synthetase N-terminal domain"/>
    <property type="match status" value="1"/>
</dbReference>
<comment type="catalytic activity">
    <reaction evidence="8 9">
        <text>tRNA(Arg) + L-arginine + ATP = L-arginyl-tRNA(Arg) + AMP + diphosphate</text>
        <dbReference type="Rhea" id="RHEA:20301"/>
        <dbReference type="Rhea" id="RHEA-COMP:9658"/>
        <dbReference type="Rhea" id="RHEA-COMP:9673"/>
        <dbReference type="ChEBI" id="CHEBI:30616"/>
        <dbReference type="ChEBI" id="CHEBI:32682"/>
        <dbReference type="ChEBI" id="CHEBI:33019"/>
        <dbReference type="ChEBI" id="CHEBI:78442"/>
        <dbReference type="ChEBI" id="CHEBI:78513"/>
        <dbReference type="ChEBI" id="CHEBI:456215"/>
        <dbReference type="EC" id="6.1.1.19"/>
    </reaction>
</comment>
<dbReference type="SMART" id="SM00836">
    <property type="entry name" value="DALR_1"/>
    <property type="match status" value="1"/>
</dbReference>
<protein>
    <recommendedName>
        <fullName evidence="9">Arginine--tRNA ligase</fullName>
        <ecNumber evidence="9">6.1.1.19</ecNumber>
    </recommendedName>
    <alternativeName>
        <fullName evidence="9">Arginyl-tRNA synthetase</fullName>
        <shortName evidence="9">ArgRS</shortName>
    </alternativeName>
</protein>
<comment type="subunit">
    <text evidence="9">Monomer.</text>
</comment>
<dbReference type="HAMAP" id="MF_00123">
    <property type="entry name" value="Arg_tRNA_synth"/>
    <property type="match status" value="1"/>
</dbReference>
<keyword evidence="3 9" id="KW-0436">Ligase</keyword>
<dbReference type="Pfam" id="PF05746">
    <property type="entry name" value="DALR_1"/>
    <property type="match status" value="1"/>
</dbReference>
<dbReference type="SMART" id="SM01016">
    <property type="entry name" value="Arg_tRNA_synt_N"/>
    <property type="match status" value="1"/>
</dbReference>
<dbReference type="InterPro" id="IPR008909">
    <property type="entry name" value="DALR_anticod-bd"/>
</dbReference>
<evidence type="ECO:0000256" key="10">
    <source>
        <dbReference type="RuleBase" id="RU363038"/>
    </source>
</evidence>
<dbReference type="EC" id="6.1.1.19" evidence="9"/>
<evidence type="ECO:0000313" key="13">
    <source>
        <dbReference type="EMBL" id="GAA2030368.1"/>
    </source>
</evidence>
<comment type="caution">
    <text evidence="13">The sequence shown here is derived from an EMBL/GenBank/DDBJ whole genome shotgun (WGS) entry which is preliminary data.</text>
</comment>
<dbReference type="InterPro" id="IPR001278">
    <property type="entry name" value="Arg-tRNA-ligase"/>
</dbReference>
<keyword evidence="6 9" id="KW-0648">Protein biosynthesis</keyword>
<dbReference type="NCBIfam" id="TIGR00456">
    <property type="entry name" value="argS"/>
    <property type="match status" value="1"/>
</dbReference>
<name>A0ABP5FRU6_9MICC</name>
<dbReference type="Proteomes" id="UP001501461">
    <property type="component" value="Unassembled WGS sequence"/>
</dbReference>
<dbReference type="InterPro" id="IPR009080">
    <property type="entry name" value="tRNAsynth_Ia_anticodon-bd"/>
</dbReference>
<proteinExistence type="inferred from homology"/>
<gene>
    <name evidence="9 13" type="primary">argS</name>
    <name evidence="13" type="ORF">GCM10009720_08060</name>
</gene>
<dbReference type="InterPro" id="IPR035684">
    <property type="entry name" value="ArgRS_core"/>
</dbReference>